<dbReference type="PATRIC" id="fig|697284.3.peg.691"/>
<gene>
    <name evidence="13" type="primary">spsI2</name>
    <name evidence="13" type="ORF">ERIC2_c07260</name>
</gene>
<evidence type="ECO:0000256" key="4">
    <source>
        <dbReference type="ARBA" id="ARBA00017654"/>
    </source>
</evidence>
<dbReference type="PANTHER" id="PTHR43532">
    <property type="entry name" value="GLUCOSE-1-PHOSPHATE THYMIDYLYLTRANSFERASE"/>
    <property type="match status" value="1"/>
</dbReference>
<evidence type="ECO:0000259" key="12">
    <source>
        <dbReference type="Pfam" id="PF00483"/>
    </source>
</evidence>
<evidence type="ECO:0000256" key="8">
    <source>
        <dbReference type="ARBA" id="ARBA00022842"/>
    </source>
</evidence>
<dbReference type="EMBL" id="CP003355">
    <property type="protein sequence ID" value="AHD04566.1"/>
    <property type="molecule type" value="Genomic_DNA"/>
</dbReference>
<evidence type="ECO:0000256" key="11">
    <source>
        <dbReference type="ARBA" id="ARBA00049336"/>
    </source>
</evidence>
<dbReference type="InterPro" id="IPR029044">
    <property type="entry name" value="Nucleotide-diphossugar_trans"/>
</dbReference>
<dbReference type="Gene3D" id="3.90.550.10">
    <property type="entry name" value="Spore Coat Polysaccharide Biosynthesis Protein SpsA, Chain A"/>
    <property type="match status" value="1"/>
</dbReference>
<dbReference type="InterPro" id="IPR005907">
    <property type="entry name" value="G1P_thy_trans_s"/>
</dbReference>
<keyword evidence="5" id="KW-0808">Transferase</keyword>
<evidence type="ECO:0000256" key="3">
    <source>
        <dbReference type="ARBA" id="ARBA00012461"/>
    </source>
</evidence>
<evidence type="ECO:0000256" key="2">
    <source>
        <dbReference type="ARBA" id="ARBA00010480"/>
    </source>
</evidence>
<organism evidence="13 14">
    <name type="scientific">Paenibacillus larvae subsp. larvae DSM 25430</name>
    <dbReference type="NCBI Taxonomy" id="697284"/>
    <lineage>
        <taxon>Bacteria</taxon>
        <taxon>Bacillati</taxon>
        <taxon>Bacillota</taxon>
        <taxon>Bacilli</taxon>
        <taxon>Bacillales</taxon>
        <taxon>Paenibacillaceae</taxon>
        <taxon>Paenibacillus</taxon>
    </lineage>
</organism>
<feature type="domain" description="Nucleotidyl transferase" evidence="12">
    <location>
        <begin position="18"/>
        <end position="250"/>
    </location>
</feature>
<evidence type="ECO:0000256" key="6">
    <source>
        <dbReference type="ARBA" id="ARBA00022695"/>
    </source>
</evidence>
<dbReference type="SUPFAM" id="SSF53448">
    <property type="entry name" value="Nucleotide-diphospho-sugar transferases"/>
    <property type="match status" value="1"/>
</dbReference>
<evidence type="ECO:0000313" key="13">
    <source>
        <dbReference type="EMBL" id="AHD04566.1"/>
    </source>
</evidence>
<keyword evidence="8" id="KW-0460">Magnesium</keyword>
<keyword evidence="14" id="KW-1185">Reference proteome</keyword>
<protein>
    <recommendedName>
        <fullName evidence="4">Glucose-1-phosphate thymidylyltransferase</fullName>
        <ecNumber evidence="3">2.7.7.24</ecNumber>
    </recommendedName>
    <alternativeName>
        <fullName evidence="10">dTDP-glucose pyrophosphorylase</fullName>
    </alternativeName>
    <alternativeName>
        <fullName evidence="9">dTDP-glucose synthase</fullName>
    </alternativeName>
</protein>
<dbReference type="GO" id="GO:0008879">
    <property type="term" value="F:glucose-1-phosphate thymidylyltransferase activity"/>
    <property type="evidence" value="ECO:0007669"/>
    <property type="project" value="UniProtKB-EC"/>
</dbReference>
<comment type="similarity">
    <text evidence="2">Belongs to the glucose-1-phosphate thymidylyltransferase family.</text>
</comment>
<evidence type="ECO:0000256" key="9">
    <source>
        <dbReference type="ARBA" id="ARBA00032492"/>
    </source>
</evidence>
<dbReference type="Pfam" id="PF00483">
    <property type="entry name" value="NTP_transferase"/>
    <property type="match status" value="1"/>
</dbReference>
<evidence type="ECO:0000256" key="7">
    <source>
        <dbReference type="ARBA" id="ARBA00022723"/>
    </source>
</evidence>
<evidence type="ECO:0000256" key="10">
    <source>
        <dbReference type="ARBA" id="ARBA00032598"/>
    </source>
</evidence>
<dbReference type="GO" id="GO:0046872">
    <property type="term" value="F:metal ion binding"/>
    <property type="evidence" value="ECO:0007669"/>
    <property type="project" value="UniProtKB-KW"/>
</dbReference>
<evidence type="ECO:0000256" key="1">
    <source>
        <dbReference type="ARBA" id="ARBA00001946"/>
    </source>
</evidence>
<name>V9W0R3_9BACL</name>
<dbReference type="EC" id="2.7.7.24" evidence="3"/>
<evidence type="ECO:0000313" key="14">
    <source>
        <dbReference type="Proteomes" id="UP000029431"/>
    </source>
</evidence>
<accession>V9W0R3</accession>
<dbReference type="eggNOG" id="COG1209">
    <property type="taxonomic scope" value="Bacteria"/>
</dbReference>
<reference evidence="13 14" key="1">
    <citation type="journal article" date="2014" name="PLoS ONE">
        <title>How to Kill the Honey Bee Larva: Genomic Potential and Virulence Mechanisms of Paenibacillus larvae.</title>
        <authorList>
            <person name="Djukic M."/>
            <person name="Brzuszkiewicz E."/>
            <person name="Funfhaus A."/>
            <person name="Voss J."/>
            <person name="Gollnow K."/>
            <person name="Poppinga L."/>
            <person name="Liesegang H."/>
            <person name="Garcia-Gonzalez E."/>
            <person name="Genersch E."/>
            <person name="Daniel R."/>
        </authorList>
    </citation>
    <scope>NUCLEOTIDE SEQUENCE [LARGE SCALE GENOMIC DNA]</scope>
    <source>
        <strain evidence="13 14">DSM 25430</strain>
    </source>
</reference>
<sequence>MVKKYANHCAERGGRLMKGVILAGGSGTRLKPMTRFLNKHLLPVGPYPMIHYAISKMAEAGIRDILLVTGKHSGGLFMDYIGSGREWNVRMSFKVQEEPGGIAQALALAEGFVNPGEKFVVLLGDNLFEDSLTEEFARFREQPEQARVFLKEVEEPRRYGVPVMDGSRIVRIEEKPELPKSSYCVTGIYMYGAGVFDIIRTVRPSARGEMEITDVNNMYAACGMLSYDILRGWWIDAGTHLSFREAAQRMAGEATP</sequence>
<comment type="cofactor">
    <cofactor evidence="1">
        <name>Mg(2+)</name>
        <dbReference type="ChEBI" id="CHEBI:18420"/>
    </cofactor>
</comment>
<comment type="catalytic activity">
    <reaction evidence="11">
        <text>dTTP + alpha-D-glucose 1-phosphate + H(+) = dTDP-alpha-D-glucose + diphosphate</text>
        <dbReference type="Rhea" id="RHEA:15225"/>
        <dbReference type="ChEBI" id="CHEBI:15378"/>
        <dbReference type="ChEBI" id="CHEBI:33019"/>
        <dbReference type="ChEBI" id="CHEBI:37568"/>
        <dbReference type="ChEBI" id="CHEBI:57477"/>
        <dbReference type="ChEBI" id="CHEBI:58601"/>
        <dbReference type="EC" id="2.7.7.24"/>
    </reaction>
</comment>
<dbReference type="Proteomes" id="UP000029431">
    <property type="component" value="Chromosome"/>
</dbReference>
<proteinExistence type="inferred from homology"/>
<keyword evidence="7" id="KW-0479">Metal-binding</keyword>
<dbReference type="KEGG" id="plv:ERIC2_c07260"/>
<dbReference type="PANTHER" id="PTHR43532:SF1">
    <property type="entry name" value="GLUCOSE-1-PHOSPHATE THYMIDYLYLTRANSFERASE 1"/>
    <property type="match status" value="1"/>
</dbReference>
<dbReference type="InterPro" id="IPR005835">
    <property type="entry name" value="NTP_transferase_dom"/>
</dbReference>
<dbReference type="HOGENOM" id="CLU_029499_9_0_9"/>
<evidence type="ECO:0000256" key="5">
    <source>
        <dbReference type="ARBA" id="ARBA00022679"/>
    </source>
</evidence>
<dbReference type="AlphaFoldDB" id="V9W0R3"/>
<keyword evidence="6" id="KW-0548">Nucleotidyltransferase</keyword>